<reference evidence="5" key="1">
    <citation type="submission" date="2023-05" db="EMBL/GenBank/DDBJ databases">
        <title>Sedimentitalea sp. nov. JM2-8.</title>
        <authorList>
            <person name="Huang J."/>
        </authorList>
    </citation>
    <scope>NUCLEOTIDE SEQUENCE [LARGE SCALE GENOMIC DNA]</scope>
    <source>
        <strain evidence="5">KHS03</strain>
    </source>
</reference>
<evidence type="ECO:0000256" key="3">
    <source>
        <dbReference type="SAM" id="MobiDB-lite"/>
    </source>
</evidence>
<dbReference type="PANTHER" id="PTHR38340:SF1">
    <property type="entry name" value="S-LAYER PROTEIN"/>
    <property type="match status" value="1"/>
</dbReference>
<dbReference type="PROSITE" id="PS00330">
    <property type="entry name" value="HEMOLYSIN_CALCIUM"/>
    <property type="match status" value="1"/>
</dbReference>
<gene>
    <name evidence="4" type="ORF">QO231_25320</name>
</gene>
<evidence type="ECO:0000313" key="4">
    <source>
        <dbReference type="EMBL" id="MDU9007140.1"/>
    </source>
</evidence>
<dbReference type="InterPro" id="IPR011049">
    <property type="entry name" value="Serralysin-like_metalloprot_C"/>
</dbReference>
<dbReference type="InterPro" id="IPR050557">
    <property type="entry name" value="RTX_toxin/Mannuronan_C5-epim"/>
</dbReference>
<dbReference type="SUPFAM" id="SSF51445">
    <property type="entry name" value="(Trans)glycosidases"/>
    <property type="match status" value="1"/>
</dbReference>
<dbReference type="Gene3D" id="3.20.20.80">
    <property type="entry name" value="Glycosidases"/>
    <property type="match status" value="1"/>
</dbReference>
<dbReference type="SUPFAM" id="SSF51120">
    <property type="entry name" value="beta-Roll"/>
    <property type="match status" value="2"/>
</dbReference>
<protein>
    <submittedName>
        <fullName evidence="4">Calcium-binding protein</fullName>
    </submittedName>
</protein>
<feature type="non-terminal residue" evidence="4">
    <location>
        <position position="762"/>
    </location>
</feature>
<keyword evidence="2" id="KW-0964">Secreted</keyword>
<dbReference type="PRINTS" id="PR00313">
    <property type="entry name" value="CABNDNGRPT"/>
</dbReference>
<keyword evidence="5" id="KW-1185">Reference proteome</keyword>
<evidence type="ECO:0000256" key="1">
    <source>
        <dbReference type="ARBA" id="ARBA00004613"/>
    </source>
</evidence>
<proteinExistence type="predicted"/>
<dbReference type="InterPro" id="IPR018511">
    <property type="entry name" value="Hemolysin-typ_Ca-bd_CS"/>
</dbReference>
<accession>A0ABU3VLV4</accession>
<evidence type="ECO:0000256" key="2">
    <source>
        <dbReference type="ARBA" id="ARBA00022525"/>
    </source>
</evidence>
<dbReference type="InterPro" id="IPR017853">
    <property type="entry name" value="GH"/>
</dbReference>
<organism evidence="4 5">
    <name type="scientific">Sedimentitalea todarodis</name>
    <dbReference type="NCBI Taxonomy" id="1631240"/>
    <lineage>
        <taxon>Bacteria</taxon>
        <taxon>Pseudomonadati</taxon>
        <taxon>Pseudomonadota</taxon>
        <taxon>Alphaproteobacteria</taxon>
        <taxon>Rhodobacterales</taxon>
        <taxon>Paracoccaceae</taxon>
        <taxon>Sedimentitalea</taxon>
    </lineage>
</organism>
<feature type="compositionally biased region" description="Gly residues" evidence="3">
    <location>
        <begin position="683"/>
        <end position="696"/>
    </location>
</feature>
<comment type="caution">
    <text evidence="4">The sequence shown here is derived from an EMBL/GenBank/DDBJ whole genome shotgun (WGS) entry which is preliminary data.</text>
</comment>
<dbReference type="InterPro" id="IPR001343">
    <property type="entry name" value="Hemolysn_Ca-bd"/>
</dbReference>
<dbReference type="RefSeq" id="WP_316782876.1">
    <property type="nucleotide sequence ID" value="NZ_JASMWN010000049.1"/>
</dbReference>
<name>A0ABU3VLV4_9RHOB</name>
<dbReference type="EMBL" id="JASMWN010000049">
    <property type="protein sequence ID" value="MDU9007140.1"/>
    <property type="molecule type" value="Genomic_DNA"/>
</dbReference>
<feature type="region of interest" description="Disordered" evidence="3">
    <location>
        <begin position="670"/>
        <end position="713"/>
    </location>
</feature>
<dbReference type="Pfam" id="PF00353">
    <property type="entry name" value="HemolysinCabind"/>
    <property type="match status" value="2"/>
</dbReference>
<dbReference type="PANTHER" id="PTHR38340">
    <property type="entry name" value="S-LAYER PROTEIN"/>
    <property type="match status" value="1"/>
</dbReference>
<comment type="subcellular location">
    <subcellularLocation>
        <location evidence="1">Secreted</location>
    </subcellularLocation>
</comment>
<feature type="compositionally biased region" description="Basic and acidic residues" evidence="3">
    <location>
        <begin position="697"/>
        <end position="708"/>
    </location>
</feature>
<evidence type="ECO:0000313" key="5">
    <source>
        <dbReference type="Proteomes" id="UP001255416"/>
    </source>
</evidence>
<dbReference type="Gene3D" id="2.150.10.10">
    <property type="entry name" value="Serralysin-like metalloprotease, C-terminal"/>
    <property type="match status" value="3"/>
</dbReference>
<dbReference type="Proteomes" id="UP001255416">
    <property type="component" value="Unassembled WGS sequence"/>
</dbReference>
<sequence>MPSYTLTATGGSSYNVNPHMFGGNIIGEVNESTGTPNTLFQDAMAELGVTRLRYPAGKAEPENITELDHSKSGTGKLRADLREYLDWIKENGTETTLVIPAIEEKASNADIREWSALILDYMGSDAELIVAYEVGNEYWGTANEVEYGNNARNIITSLKDSLSTDGEVHEPGIWIQTANPVGGSSNYKGSSSGSISNSDAILALGTWGEADRPSDWQSGQSASQYYNSLMSFEKKIIKANLELLERLDSDRDITNGFQSNTAELGVDGIVAHYYYNKSHDEFGGSNESRQNNDLDHRFAVWEAMLPQDVEIQITEWNVKTSNVYETGLKAAGVVQEQFQNMLELGVDGADFWALRHNTTTSVAGDHRDENPIALSPAGQMYKYMAESLSGTGHRAMSTLDVSGYNGGNIEVNVYESSYNTVVYVTSRSETFGQDVTLDVSGITDSPWDWSGRHVGIDQVSSNGLSEHWAYDENGQEISGTRLAKREISPEDRDDLRALLGNDIANQYISPTSDGKYKTYLPAVEGIIPKISNPQILGDFYFATETDVLGQETLLSKSDLGNSASGLSVELDPFEFVEITIDTTRKIEGTTGGNSLTGAWGRDEIYGLGGDDELSGKDGNDKLFGGIGNDRLYGGDQHDTIHGDDGDDTVWGGRGKDEIYLGAGDDIFHDHGQNTGNGDDYVRGGAGDDTINGGGGADEFHGDDGDDMIRGGIGNDRLYGGDQHDTIHGDDGDDTVWGGRGKDEIYLGAGDDIFHDHGQNTGN</sequence>